<feature type="compositionally biased region" description="Basic and acidic residues" evidence="14">
    <location>
        <begin position="197"/>
        <end position="211"/>
    </location>
</feature>
<evidence type="ECO:0000256" key="5">
    <source>
        <dbReference type="ARBA" id="ARBA00022552"/>
    </source>
</evidence>
<gene>
    <name evidence="16" type="ORF">OFUS_LOCUS483</name>
</gene>
<evidence type="ECO:0000313" key="17">
    <source>
        <dbReference type="Proteomes" id="UP000749559"/>
    </source>
</evidence>
<dbReference type="PANTHER" id="PTHR11953">
    <property type="entry name" value="EXOSOME COMPLEX COMPONENT"/>
    <property type="match status" value="1"/>
</dbReference>
<dbReference type="OrthoDB" id="2504340at2759"/>
<reference evidence="16" key="1">
    <citation type="submission" date="2022-03" db="EMBL/GenBank/DDBJ databases">
        <authorList>
            <person name="Martin C."/>
        </authorList>
    </citation>
    <scope>NUCLEOTIDE SEQUENCE</scope>
</reference>
<evidence type="ECO:0000256" key="13">
    <source>
        <dbReference type="ARBA" id="ARBA00083631"/>
    </source>
</evidence>
<protein>
    <recommendedName>
        <fullName evidence="11">Exosome complex component MTR3</fullName>
    </recommendedName>
    <alternativeName>
        <fullName evidence="13">Exosome component 6</fullName>
    </alternativeName>
    <alternativeName>
        <fullName evidence="12">mRNA transport regulator 3 homolog</fullName>
    </alternativeName>
</protein>
<evidence type="ECO:0000256" key="9">
    <source>
        <dbReference type="ARBA" id="ARBA00058393"/>
    </source>
</evidence>
<evidence type="ECO:0000256" key="14">
    <source>
        <dbReference type="SAM" id="MobiDB-lite"/>
    </source>
</evidence>
<dbReference type="AlphaFoldDB" id="A0A8J1UV84"/>
<keyword evidence="17" id="KW-1185">Reference proteome</keyword>
<dbReference type="GO" id="GO:0005730">
    <property type="term" value="C:nucleolus"/>
    <property type="evidence" value="ECO:0007669"/>
    <property type="project" value="UniProtKB-SubCell"/>
</dbReference>
<evidence type="ECO:0000256" key="1">
    <source>
        <dbReference type="ARBA" id="ARBA00004496"/>
    </source>
</evidence>
<dbReference type="InterPro" id="IPR020568">
    <property type="entry name" value="Ribosomal_Su5_D2-typ_SF"/>
</dbReference>
<dbReference type="InterPro" id="IPR036345">
    <property type="entry name" value="ExoRNase_PH_dom2_sf"/>
</dbReference>
<evidence type="ECO:0000256" key="6">
    <source>
        <dbReference type="ARBA" id="ARBA00022835"/>
    </source>
</evidence>
<comment type="subcellular location">
    <subcellularLocation>
        <location evidence="1">Cytoplasm</location>
    </subcellularLocation>
    <subcellularLocation>
        <location evidence="2">Nucleus</location>
        <location evidence="2">Nucleolus</location>
    </subcellularLocation>
</comment>
<dbReference type="Gene3D" id="3.30.230.70">
    <property type="entry name" value="GHMP Kinase, N-terminal domain"/>
    <property type="match status" value="1"/>
</dbReference>
<dbReference type="GO" id="GO:0071051">
    <property type="term" value="P:poly(A)-dependent snoRNA 3'-end processing"/>
    <property type="evidence" value="ECO:0007669"/>
    <property type="project" value="TreeGrafter"/>
</dbReference>
<feature type="domain" description="Exoribonuclease phosphorolytic" evidence="15">
    <location>
        <begin position="44"/>
        <end position="171"/>
    </location>
</feature>
<proteinExistence type="inferred from homology"/>
<feature type="region of interest" description="Disordered" evidence="14">
    <location>
        <begin position="191"/>
        <end position="213"/>
    </location>
</feature>
<comment type="subunit">
    <text evidence="10">Component of the RNA exosome complex.</text>
</comment>
<dbReference type="InterPro" id="IPR050080">
    <property type="entry name" value="RNase_PH"/>
</dbReference>
<dbReference type="GO" id="GO:0000176">
    <property type="term" value="C:nuclear exosome (RNase complex)"/>
    <property type="evidence" value="ECO:0007669"/>
    <property type="project" value="TreeGrafter"/>
</dbReference>
<dbReference type="GO" id="GO:0071028">
    <property type="term" value="P:nuclear mRNA surveillance"/>
    <property type="evidence" value="ECO:0007669"/>
    <property type="project" value="TreeGrafter"/>
</dbReference>
<organism evidence="16 17">
    <name type="scientific">Owenia fusiformis</name>
    <name type="common">Polychaete worm</name>
    <dbReference type="NCBI Taxonomy" id="6347"/>
    <lineage>
        <taxon>Eukaryota</taxon>
        <taxon>Metazoa</taxon>
        <taxon>Spiralia</taxon>
        <taxon>Lophotrochozoa</taxon>
        <taxon>Annelida</taxon>
        <taxon>Polychaeta</taxon>
        <taxon>Sedentaria</taxon>
        <taxon>Canalipalpata</taxon>
        <taxon>Sabellida</taxon>
        <taxon>Oweniida</taxon>
        <taxon>Oweniidae</taxon>
        <taxon>Owenia</taxon>
    </lineage>
</organism>
<evidence type="ECO:0000256" key="7">
    <source>
        <dbReference type="ARBA" id="ARBA00022884"/>
    </source>
</evidence>
<name>A0A8J1UV84_OWEFU</name>
<dbReference type="GO" id="GO:0003723">
    <property type="term" value="F:RNA binding"/>
    <property type="evidence" value="ECO:0007669"/>
    <property type="project" value="UniProtKB-KW"/>
</dbReference>
<dbReference type="EMBL" id="CAIIXF020000001">
    <property type="protein sequence ID" value="CAH1772772.1"/>
    <property type="molecule type" value="Genomic_DNA"/>
</dbReference>
<dbReference type="GO" id="GO:0034475">
    <property type="term" value="P:U4 snRNA 3'-end processing"/>
    <property type="evidence" value="ECO:0007669"/>
    <property type="project" value="TreeGrafter"/>
</dbReference>
<keyword evidence="7" id="KW-0694">RNA-binding</keyword>
<comment type="caution">
    <text evidence="16">The sequence shown here is derived from an EMBL/GenBank/DDBJ whole genome shotgun (WGS) entry which is preliminary data.</text>
</comment>
<dbReference type="GO" id="GO:0016075">
    <property type="term" value="P:rRNA catabolic process"/>
    <property type="evidence" value="ECO:0007669"/>
    <property type="project" value="TreeGrafter"/>
</dbReference>
<keyword evidence="4" id="KW-0963">Cytoplasm</keyword>
<dbReference type="PANTHER" id="PTHR11953:SF2">
    <property type="entry name" value="EXOSOME COMPLEX COMPONENT MTR3"/>
    <property type="match status" value="1"/>
</dbReference>
<dbReference type="SUPFAM" id="SSF54211">
    <property type="entry name" value="Ribosomal protein S5 domain 2-like"/>
    <property type="match status" value="1"/>
</dbReference>
<evidence type="ECO:0000256" key="8">
    <source>
        <dbReference type="ARBA" id="ARBA00023242"/>
    </source>
</evidence>
<comment type="function">
    <text evidence="9">Non-catalytic component of the RNA exosome complex which has 3'-&gt;5' exoribonuclease activity and participates in a multitude of cellular RNA processing and degradation events.</text>
</comment>
<dbReference type="InterPro" id="IPR027408">
    <property type="entry name" value="PNPase/RNase_PH_dom_sf"/>
</dbReference>
<evidence type="ECO:0000256" key="2">
    <source>
        <dbReference type="ARBA" id="ARBA00004604"/>
    </source>
</evidence>
<evidence type="ECO:0000256" key="4">
    <source>
        <dbReference type="ARBA" id="ARBA00022490"/>
    </source>
</evidence>
<dbReference type="GO" id="GO:0000177">
    <property type="term" value="C:cytoplasmic exosome (RNase complex)"/>
    <property type="evidence" value="ECO:0007669"/>
    <property type="project" value="TreeGrafter"/>
</dbReference>
<dbReference type="FunFam" id="3.30.230.70:FF:000035">
    <property type="entry name" value="Exosome complex component MTR3"/>
    <property type="match status" value="1"/>
</dbReference>
<evidence type="ECO:0000259" key="15">
    <source>
        <dbReference type="Pfam" id="PF01138"/>
    </source>
</evidence>
<keyword evidence="6" id="KW-0271">Exosome</keyword>
<keyword evidence="5" id="KW-0698">rRNA processing</keyword>
<dbReference type="GO" id="GO:0006364">
    <property type="term" value="P:rRNA processing"/>
    <property type="evidence" value="ECO:0007669"/>
    <property type="project" value="UniProtKB-KW"/>
</dbReference>
<evidence type="ECO:0000256" key="12">
    <source>
        <dbReference type="ARBA" id="ARBA00080620"/>
    </source>
</evidence>
<dbReference type="InterPro" id="IPR001247">
    <property type="entry name" value="ExoRNase_PH_dom1"/>
</dbReference>
<evidence type="ECO:0000313" key="16">
    <source>
        <dbReference type="EMBL" id="CAH1772772.1"/>
    </source>
</evidence>
<dbReference type="Pfam" id="PF01138">
    <property type="entry name" value="RNase_PH"/>
    <property type="match status" value="1"/>
</dbReference>
<accession>A0A8J1UV84</accession>
<dbReference type="CDD" id="cd11371">
    <property type="entry name" value="RNase_PH_MTR3"/>
    <property type="match status" value="1"/>
</dbReference>
<keyword evidence="8" id="KW-0539">Nucleus</keyword>
<evidence type="ECO:0000256" key="11">
    <source>
        <dbReference type="ARBA" id="ARBA00067159"/>
    </source>
</evidence>
<comment type="similarity">
    <text evidence="3">Belongs to the RNase PH family.</text>
</comment>
<dbReference type="SUPFAM" id="SSF55666">
    <property type="entry name" value="Ribonuclease PH domain 2-like"/>
    <property type="match status" value="1"/>
</dbReference>
<evidence type="ECO:0000256" key="10">
    <source>
        <dbReference type="ARBA" id="ARBA00062379"/>
    </source>
</evidence>
<sequence length="275" mass="30605">MPVDNRRLWTPEETIPPEFITKYRPTTELVNQNGKRRDGREANQHRPTYLKAGAISQAKGSAYIEMADTKVIAAVYGPREVMKREDFTMSGQVKCVFKFATFSCKTRQKHIEDDREKELSMTILEALKPAIRLDKFPKARLEIFITVLQDGGSALAAAITCGSVAVADAGMEMYDVVIGCSLRQIGERSLIDPTTDEESHRSLSQSDEKSNETSQAMMTVALMPSINQVSSIIQKGELSIDGAKQALKQCLDTARKLHPVIKQCLNKAVEAKLKR</sequence>
<evidence type="ECO:0000256" key="3">
    <source>
        <dbReference type="ARBA" id="ARBA00006678"/>
    </source>
</evidence>
<dbReference type="Proteomes" id="UP000749559">
    <property type="component" value="Unassembled WGS sequence"/>
</dbReference>